<dbReference type="EMBL" id="VOQQ01000001">
    <property type="protein sequence ID" value="TXC62278.1"/>
    <property type="molecule type" value="Genomic_DNA"/>
</dbReference>
<organism evidence="7 8">
    <name type="scientific">Allosphingosinicella ginsenosidimutans</name>
    <dbReference type="NCBI Taxonomy" id="1176539"/>
    <lineage>
        <taxon>Bacteria</taxon>
        <taxon>Pseudomonadati</taxon>
        <taxon>Pseudomonadota</taxon>
        <taxon>Alphaproteobacteria</taxon>
        <taxon>Sphingomonadales</taxon>
        <taxon>Sphingomonadaceae</taxon>
        <taxon>Allosphingosinicella</taxon>
    </lineage>
</organism>
<protein>
    <submittedName>
        <fullName evidence="7">TM2 domain-containing protein</fullName>
    </submittedName>
</protein>
<evidence type="ECO:0000313" key="8">
    <source>
        <dbReference type="Proteomes" id="UP000321249"/>
    </source>
</evidence>
<evidence type="ECO:0000256" key="1">
    <source>
        <dbReference type="ARBA" id="ARBA00004141"/>
    </source>
</evidence>
<evidence type="ECO:0000256" key="2">
    <source>
        <dbReference type="ARBA" id="ARBA00022692"/>
    </source>
</evidence>
<evidence type="ECO:0000259" key="6">
    <source>
        <dbReference type="Pfam" id="PF05154"/>
    </source>
</evidence>
<comment type="subcellular location">
    <subcellularLocation>
        <location evidence="1">Membrane</location>
        <topology evidence="1">Multi-pass membrane protein</topology>
    </subcellularLocation>
</comment>
<reference evidence="7 8" key="1">
    <citation type="journal article" date="2015" name="J. Microbiol.">
        <title>Sphingosinicella ginsenosidimutans sp. nov., with ginsenoside converting activity.</title>
        <authorList>
            <person name="Kim J.K."/>
            <person name="Kang M.S."/>
            <person name="Park S.C."/>
            <person name="Kim K.M."/>
            <person name="Choi K."/>
            <person name="Yoon M.H."/>
            <person name="Im W.T."/>
        </authorList>
    </citation>
    <scope>NUCLEOTIDE SEQUENCE [LARGE SCALE GENOMIC DNA]</scope>
    <source>
        <strain evidence="7 8">BS-11</strain>
    </source>
</reference>
<proteinExistence type="predicted"/>
<accession>A0A5C6TRD6</accession>
<dbReference type="Proteomes" id="UP000321249">
    <property type="component" value="Unassembled WGS sequence"/>
</dbReference>
<keyword evidence="8" id="KW-1185">Reference proteome</keyword>
<keyword evidence="4 5" id="KW-0472">Membrane</keyword>
<dbReference type="RefSeq" id="WP_147041666.1">
    <property type="nucleotide sequence ID" value="NZ_BAABIR010000001.1"/>
</dbReference>
<dbReference type="GO" id="GO:0016020">
    <property type="term" value="C:membrane"/>
    <property type="evidence" value="ECO:0007669"/>
    <property type="project" value="UniProtKB-SubCell"/>
</dbReference>
<dbReference type="InterPro" id="IPR007829">
    <property type="entry name" value="TM2"/>
</dbReference>
<evidence type="ECO:0000256" key="3">
    <source>
        <dbReference type="ARBA" id="ARBA00022989"/>
    </source>
</evidence>
<feature type="domain" description="TM2" evidence="6">
    <location>
        <begin position="88"/>
        <end position="134"/>
    </location>
</feature>
<keyword evidence="2 5" id="KW-0812">Transmembrane</keyword>
<dbReference type="Pfam" id="PF05154">
    <property type="entry name" value="TM2"/>
    <property type="match status" value="1"/>
</dbReference>
<comment type="caution">
    <text evidence="7">The sequence shown here is derived from an EMBL/GenBank/DDBJ whole genome shotgun (WGS) entry which is preliminary data.</text>
</comment>
<evidence type="ECO:0000256" key="4">
    <source>
        <dbReference type="ARBA" id="ARBA00023136"/>
    </source>
</evidence>
<gene>
    <name evidence="7" type="ORF">FRZ32_00580</name>
</gene>
<keyword evidence="3 5" id="KW-1133">Transmembrane helix</keyword>
<dbReference type="OrthoDB" id="2004788at2"/>
<evidence type="ECO:0000313" key="7">
    <source>
        <dbReference type="EMBL" id="TXC62278.1"/>
    </source>
</evidence>
<evidence type="ECO:0000256" key="5">
    <source>
        <dbReference type="SAM" id="Phobius"/>
    </source>
</evidence>
<sequence>MSGATFGRKGLAGGIAAPRHAPAFGAAAPAQRPLSPDEEMAARREAFLAAERARNGGAAAPAATQVQQQKIERLARALTPRPPETFEGKSYPVAFLLWMLLGVAGAHRLYLGRRISGGILAAMFTVSVGLLATGYYPAFLGLVACTLGMLADGRLIGRMSKARRR</sequence>
<feature type="transmembrane region" description="Helical" evidence="5">
    <location>
        <begin position="91"/>
        <end position="110"/>
    </location>
</feature>
<name>A0A5C6TRD6_9SPHN</name>
<dbReference type="AlphaFoldDB" id="A0A5C6TRD6"/>